<protein>
    <recommendedName>
        <fullName evidence="6">WAT1-related protein</fullName>
    </recommendedName>
</protein>
<proteinExistence type="inferred from homology"/>
<keyword evidence="5 6" id="KW-0472">Membrane</keyword>
<gene>
    <name evidence="8" type="ORF">F2Q70_00027366</name>
</gene>
<dbReference type="PANTHER" id="PTHR31218">
    <property type="entry name" value="WAT1-RELATED PROTEIN"/>
    <property type="match status" value="1"/>
</dbReference>
<feature type="domain" description="EamA" evidence="7">
    <location>
        <begin position="31"/>
        <end position="161"/>
    </location>
</feature>
<evidence type="ECO:0000256" key="1">
    <source>
        <dbReference type="ARBA" id="ARBA00004141"/>
    </source>
</evidence>
<comment type="similarity">
    <text evidence="2 6">Belongs to the drug/metabolite transporter (DMT) superfamily. Plant drug/metabolite exporter (P-DME) (TC 2.A.7.4) family.</text>
</comment>
<comment type="caution">
    <text evidence="8">The sequence shown here is derived from an EMBL/GenBank/DDBJ whole genome shotgun (WGS) entry which is preliminary data.</text>
</comment>
<feature type="transmembrane region" description="Helical" evidence="6">
    <location>
        <begin position="195"/>
        <end position="217"/>
    </location>
</feature>
<keyword evidence="3 6" id="KW-0812">Transmembrane</keyword>
<feature type="transmembrane region" description="Helical" evidence="6">
    <location>
        <begin position="114"/>
        <end position="133"/>
    </location>
</feature>
<dbReference type="InterPro" id="IPR000620">
    <property type="entry name" value="EamA_dom"/>
</dbReference>
<dbReference type="InterPro" id="IPR037185">
    <property type="entry name" value="EmrE-like"/>
</dbReference>
<sequence length="277" mass="30491">MRRTGEETVAWRYFHRDVVPFAAMFAVECSTVGSNTLYKAASLRGLNFYVFIFYSYAASTIVLLPLVLIFGRSKKLPSAKSPLFFEMFLLGLFGCMAQMVGFKGVEQSSPTLSSAMSNLTPAFTFTLAVIFRMEQVVLRSSATQAKIIGGVLSISGALVVVLYKGPKVLSAASFTLSSSPTSSLHQHLTSSESSWIVGGLLLASQFFFVSVWVGLDLTHCSRLRPKRIELLCLSLLKLCRCYICPSTFPHLQKVKKTTFSQISCLLQNFLTCSCSCQ</sequence>
<feature type="transmembrane region" description="Helical" evidence="6">
    <location>
        <begin position="145"/>
        <end position="163"/>
    </location>
</feature>
<dbReference type="GO" id="GO:0016020">
    <property type="term" value="C:membrane"/>
    <property type="evidence" value="ECO:0007669"/>
    <property type="project" value="UniProtKB-SubCell"/>
</dbReference>
<dbReference type="SUPFAM" id="SSF103481">
    <property type="entry name" value="Multidrug resistance efflux transporter EmrE"/>
    <property type="match status" value="1"/>
</dbReference>
<dbReference type="AlphaFoldDB" id="A0A8S9LGN7"/>
<evidence type="ECO:0000256" key="3">
    <source>
        <dbReference type="ARBA" id="ARBA00022692"/>
    </source>
</evidence>
<evidence type="ECO:0000313" key="8">
    <source>
        <dbReference type="EMBL" id="KAF2604558.1"/>
    </source>
</evidence>
<dbReference type="GO" id="GO:0022857">
    <property type="term" value="F:transmembrane transporter activity"/>
    <property type="evidence" value="ECO:0007669"/>
    <property type="project" value="InterPro"/>
</dbReference>
<accession>A0A8S9LGN7</accession>
<dbReference type="EMBL" id="QGKY02000094">
    <property type="protein sequence ID" value="KAF2604558.1"/>
    <property type="molecule type" value="Genomic_DNA"/>
</dbReference>
<feature type="transmembrane region" description="Helical" evidence="6">
    <location>
        <begin position="83"/>
        <end position="102"/>
    </location>
</feature>
<evidence type="ECO:0000256" key="5">
    <source>
        <dbReference type="ARBA" id="ARBA00023136"/>
    </source>
</evidence>
<keyword evidence="4 6" id="KW-1133">Transmembrane helix</keyword>
<name>A0A8S9LGN7_BRACR</name>
<reference evidence="8" key="1">
    <citation type="submission" date="2019-12" db="EMBL/GenBank/DDBJ databases">
        <title>Genome sequencing and annotation of Brassica cretica.</title>
        <authorList>
            <person name="Studholme D.J."/>
            <person name="Sarris P.F."/>
        </authorList>
    </citation>
    <scope>NUCLEOTIDE SEQUENCE</scope>
    <source>
        <strain evidence="8">PFS-102/07</strain>
        <tissue evidence="8">Leaf</tissue>
    </source>
</reference>
<evidence type="ECO:0000259" key="7">
    <source>
        <dbReference type="Pfam" id="PF00892"/>
    </source>
</evidence>
<dbReference type="InterPro" id="IPR030184">
    <property type="entry name" value="WAT1-related"/>
</dbReference>
<feature type="transmembrane region" description="Helical" evidence="6">
    <location>
        <begin position="48"/>
        <end position="71"/>
    </location>
</feature>
<organism evidence="8">
    <name type="scientific">Brassica cretica</name>
    <name type="common">Mustard</name>
    <dbReference type="NCBI Taxonomy" id="69181"/>
    <lineage>
        <taxon>Eukaryota</taxon>
        <taxon>Viridiplantae</taxon>
        <taxon>Streptophyta</taxon>
        <taxon>Embryophyta</taxon>
        <taxon>Tracheophyta</taxon>
        <taxon>Spermatophyta</taxon>
        <taxon>Magnoliopsida</taxon>
        <taxon>eudicotyledons</taxon>
        <taxon>Gunneridae</taxon>
        <taxon>Pentapetalae</taxon>
        <taxon>rosids</taxon>
        <taxon>malvids</taxon>
        <taxon>Brassicales</taxon>
        <taxon>Brassicaceae</taxon>
        <taxon>Brassiceae</taxon>
        <taxon>Brassica</taxon>
    </lineage>
</organism>
<comment type="subcellular location">
    <subcellularLocation>
        <location evidence="1 6">Membrane</location>
        <topology evidence="1 6">Multi-pass membrane protein</topology>
    </subcellularLocation>
</comment>
<dbReference type="Pfam" id="PF00892">
    <property type="entry name" value="EamA"/>
    <property type="match status" value="1"/>
</dbReference>
<evidence type="ECO:0000256" key="2">
    <source>
        <dbReference type="ARBA" id="ARBA00007635"/>
    </source>
</evidence>
<evidence type="ECO:0000256" key="6">
    <source>
        <dbReference type="RuleBase" id="RU363077"/>
    </source>
</evidence>
<evidence type="ECO:0000256" key="4">
    <source>
        <dbReference type="ARBA" id="ARBA00022989"/>
    </source>
</evidence>